<comment type="caution">
    <text evidence="3">The sequence shown here is derived from an EMBL/GenBank/DDBJ whole genome shotgun (WGS) entry which is preliminary data.</text>
</comment>
<proteinExistence type="predicted"/>
<dbReference type="AlphaFoldDB" id="A0A7C3VW17"/>
<protein>
    <submittedName>
        <fullName evidence="3">Gas vesicle protein</fullName>
    </submittedName>
</protein>
<gene>
    <name evidence="3" type="ORF">ENR15_22000</name>
</gene>
<feature type="compositionally biased region" description="Basic and acidic residues" evidence="2">
    <location>
        <begin position="1"/>
        <end position="10"/>
    </location>
</feature>
<reference evidence="3" key="1">
    <citation type="journal article" date="2020" name="mSystems">
        <title>Genome- and Community-Level Interaction Insights into Carbon Utilization and Element Cycling Functions of Hydrothermarchaeota in Hydrothermal Sediment.</title>
        <authorList>
            <person name="Zhou Z."/>
            <person name="Liu Y."/>
            <person name="Xu W."/>
            <person name="Pan J."/>
            <person name="Luo Z.H."/>
            <person name="Li M."/>
        </authorList>
    </citation>
    <scope>NUCLEOTIDE SEQUENCE [LARGE SCALE GENOMIC DNA]</scope>
    <source>
        <strain evidence="3">SpSt-374</strain>
    </source>
</reference>
<organism evidence="3">
    <name type="scientific">Planktothricoides sp. SpSt-374</name>
    <dbReference type="NCBI Taxonomy" id="2282167"/>
    <lineage>
        <taxon>Bacteria</taxon>
        <taxon>Bacillati</taxon>
        <taxon>Cyanobacteriota</taxon>
        <taxon>Cyanophyceae</taxon>
        <taxon>Oscillatoriophycideae</taxon>
        <taxon>Oscillatoriales</taxon>
        <taxon>Oscillatoriaceae</taxon>
        <taxon>Planktothricoides</taxon>
    </lineage>
</organism>
<evidence type="ECO:0000256" key="2">
    <source>
        <dbReference type="SAM" id="MobiDB-lite"/>
    </source>
</evidence>
<name>A0A7C3VW17_9CYAN</name>
<feature type="region of interest" description="Disordered" evidence="2">
    <location>
        <begin position="1"/>
        <end position="24"/>
    </location>
</feature>
<evidence type="ECO:0000256" key="1">
    <source>
        <dbReference type="SAM" id="Coils"/>
    </source>
</evidence>
<dbReference type="EMBL" id="DSPX01000224">
    <property type="protein sequence ID" value="HGG03235.1"/>
    <property type="molecule type" value="Genomic_DNA"/>
</dbReference>
<evidence type="ECO:0000313" key="3">
    <source>
        <dbReference type="EMBL" id="HGG03235.1"/>
    </source>
</evidence>
<sequence>MPIPRRDRIQPRISSMPRQQSEAATHRQMYQLLVEKQRLLQELQHLEQRRYAINQRLEGIATQLTDLEYGAGQLQQKSAVVDGQIPASDANSMGFETMFLEY</sequence>
<keyword evidence="1" id="KW-0175">Coiled coil</keyword>
<accession>A0A7C3VW17</accession>
<feature type="coiled-coil region" evidence="1">
    <location>
        <begin position="29"/>
        <end position="56"/>
    </location>
</feature>